<evidence type="ECO:0000313" key="2">
    <source>
        <dbReference type="Proteomes" id="UP000824201"/>
    </source>
</evidence>
<organism evidence="1 2">
    <name type="scientific">Candidatus Fimimorpha faecalis</name>
    <dbReference type="NCBI Taxonomy" id="2840824"/>
    <lineage>
        <taxon>Bacteria</taxon>
        <taxon>Bacillati</taxon>
        <taxon>Bacillota</taxon>
        <taxon>Clostridia</taxon>
        <taxon>Eubacteriales</taxon>
        <taxon>Candidatus Fimimorpha</taxon>
    </lineage>
</organism>
<accession>A0A9D1EFP9</accession>
<sequence length="216" mass="25218">MKKRKWIVMELLLLFVLAGCGTKEVSKDLKQNPTEQAEIALETELNQEELQSASYLGDWNDTTFTNQWSNIQMTVSKSAAIFTREQFPLFVTMKDNQIWDVILMLDDWDSSIYIFYEKPEKEMDMDTFLRQKFEELEAPEGLSNQINGWADVVLGSETYRKMETSIRNDKFTDFYARKNGEYFIVIQVRSTPFKLEEMKGILKTMNGGNEKVVSNH</sequence>
<name>A0A9D1EFP9_9FIRM</name>
<gene>
    <name evidence="1" type="ORF">IAC96_11480</name>
</gene>
<reference evidence="1" key="2">
    <citation type="journal article" date="2021" name="PeerJ">
        <title>Extensive microbial diversity within the chicken gut microbiome revealed by metagenomics and culture.</title>
        <authorList>
            <person name="Gilroy R."/>
            <person name="Ravi A."/>
            <person name="Getino M."/>
            <person name="Pursley I."/>
            <person name="Horton D.L."/>
            <person name="Alikhan N.F."/>
            <person name="Baker D."/>
            <person name="Gharbi K."/>
            <person name="Hall N."/>
            <person name="Watson M."/>
            <person name="Adriaenssens E.M."/>
            <person name="Foster-Nyarko E."/>
            <person name="Jarju S."/>
            <person name="Secka A."/>
            <person name="Antonio M."/>
            <person name="Oren A."/>
            <person name="Chaudhuri R.R."/>
            <person name="La Ragione R."/>
            <person name="Hildebrand F."/>
            <person name="Pallen M.J."/>
        </authorList>
    </citation>
    <scope>NUCLEOTIDE SEQUENCE</scope>
    <source>
        <strain evidence="1">ChiW13-3771</strain>
    </source>
</reference>
<dbReference type="Proteomes" id="UP000824201">
    <property type="component" value="Unassembled WGS sequence"/>
</dbReference>
<reference evidence="1" key="1">
    <citation type="submission" date="2020-10" db="EMBL/GenBank/DDBJ databases">
        <authorList>
            <person name="Gilroy R."/>
        </authorList>
    </citation>
    <scope>NUCLEOTIDE SEQUENCE</scope>
    <source>
        <strain evidence="1">ChiW13-3771</strain>
    </source>
</reference>
<proteinExistence type="predicted"/>
<comment type="caution">
    <text evidence="1">The sequence shown here is derived from an EMBL/GenBank/DDBJ whole genome shotgun (WGS) entry which is preliminary data.</text>
</comment>
<dbReference type="AlphaFoldDB" id="A0A9D1EFP9"/>
<evidence type="ECO:0000313" key="1">
    <source>
        <dbReference type="EMBL" id="HIR89557.1"/>
    </source>
</evidence>
<dbReference type="EMBL" id="DVHN01000153">
    <property type="protein sequence ID" value="HIR89557.1"/>
    <property type="molecule type" value="Genomic_DNA"/>
</dbReference>
<protein>
    <submittedName>
        <fullName evidence="1">Uncharacterized protein</fullName>
    </submittedName>
</protein>